<protein>
    <recommendedName>
        <fullName evidence="6">N-acetyltransferase domain-containing protein</fullName>
    </recommendedName>
</protein>
<dbReference type="GO" id="GO:0004059">
    <property type="term" value="F:aralkylamine N-acetyltransferase activity"/>
    <property type="evidence" value="ECO:0007669"/>
    <property type="project" value="TreeGrafter"/>
</dbReference>
<comment type="caution">
    <text evidence="4">The sequence shown here is derived from an EMBL/GenBank/DDBJ whole genome shotgun (WGS) entry which is preliminary data.</text>
</comment>
<evidence type="ECO:0000313" key="4">
    <source>
        <dbReference type="EMBL" id="KAK2591793.1"/>
    </source>
</evidence>
<reference evidence="4" key="1">
    <citation type="submission" date="2023-06" db="EMBL/GenBank/DDBJ databases">
        <title>Conoideocrella luteorostrata (Hypocreales: Clavicipitaceae), a potential biocontrol fungus for elongate hemlock scale in United States Christmas tree production areas.</title>
        <authorList>
            <person name="Barrett H."/>
            <person name="Lovett B."/>
            <person name="Macias A.M."/>
            <person name="Stajich J.E."/>
            <person name="Kasson M.T."/>
        </authorList>
    </citation>
    <scope>NUCLEOTIDE SEQUENCE</scope>
    <source>
        <strain evidence="4">ARSEF 14590</strain>
    </source>
</reference>
<dbReference type="InterPro" id="IPR051635">
    <property type="entry name" value="SNAT-like"/>
</dbReference>
<dbReference type="InterPro" id="IPR016181">
    <property type="entry name" value="Acyl_CoA_acyltransferase"/>
</dbReference>
<evidence type="ECO:0000256" key="1">
    <source>
        <dbReference type="ARBA" id="ARBA00022679"/>
    </source>
</evidence>
<evidence type="ECO:0008006" key="6">
    <source>
        <dbReference type="Google" id="ProtNLM"/>
    </source>
</evidence>
<dbReference type="Gene3D" id="3.40.630.30">
    <property type="match status" value="1"/>
</dbReference>
<keyword evidence="1" id="KW-0808">Transferase</keyword>
<organism evidence="4 5">
    <name type="scientific">Conoideocrella luteorostrata</name>
    <dbReference type="NCBI Taxonomy" id="1105319"/>
    <lineage>
        <taxon>Eukaryota</taxon>
        <taxon>Fungi</taxon>
        <taxon>Dikarya</taxon>
        <taxon>Ascomycota</taxon>
        <taxon>Pezizomycotina</taxon>
        <taxon>Sordariomycetes</taxon>
        <taxon>Hypocreomycetidae</taxon>
        <taxon>Hypocreales</taxon>
        <taxon>Clavicipitaceae</taxon>
        <taxon>Conoideocrella</taxon>
    </lineage>
</organism>
<dbReference type="PANTHER" id="PTHR10908:SF0">
    <property type="entry name" value="SEROTONIN N-ACETYLTRANSFERASE"/>
    <property type="match status" value="1"/>
</dbReference>
<keyword evidence="5" id="KW-1185">Reference proteome</keyword>
<evidence type="ECO:0000256" key="3">
    <source>
        <dbReference type="SAM" id="MobiDB-lite"/>
    </source>
</evidence>
<dbReference type="Proteomes" id="UP001251528">
    <property type="component" value="Unassembled WGS sequence"/>
</dbReference>
<proteinExistence type="predicted"/>
<accession>A0AAJ0FUL6</accession>
<dbReference type="PANTHER" id="PTHR10908">
    <property type="entry name" value="SEROTONIN N-ACETYLTRANSFERASE"/>
    <property type="match status" value="1"/>
</dbReference>
<keyword evidence="2" id="KW-0012">Acyltransferase</keyword>
<gene>
    <name evidence="4" type="ORF">QQS21_010524</name>
</gene>
<evidence type="ECO:0000256" key="2">
    <source>
        <dbReference type="ARBA" id="ARBA00023315"/>
    </source>
</evidence>
<evidence type="ECO:0000313" key="5">
    <source>
        <dbReference type="Proteomes" id="UP001251528"/>
    </source>
</evidence>
<sequence>MSEGKVPSAKRVDERKPRARAGSKTTPMESEYPPASEECAIGDSDEDDEEMVQVQRTNTQNRIQRQNSPDELRRKLIPFHWGPMLHPLIAADLDACVALEHGALPDQNQAYSGEQIEYYLRKCGGLCFGLFNTYPPNDAKEWRITTLPHARAVETGRQDGSKSVMFAHIVASLGKHSVVTDDDLRFPPQWRDAGSSSNPCLGHQISGRTICLHSFSVCPEVQGVGIGKLAMKAYIQLINKSGVADRIALICKEVASLSLYYVDRKLIHLPSPSSASSEKSVSPTQGRVRQRWLDLAGTTWYSIFPSL</sequence>
<dbReference type="AlphaFoldDB" id="A0AAJ0FUL6"/>
<dbReference type="SUPFAM" id="SSF55729">
    <property type="entry name" value="Acyl-CoA N-acyltransferases (Nat)"/>
    <property type="match status" value="1"/>
</dbReference>
<dbReference type="EMBL" id="JASWJB010000309">
    <property type="protein sequence ID" value="KAK2591793.1"/>
    <property type="molecule type" value="Genomic_DNA"/>
</dbReference>
<dbReference type="GO" id="GO:0005737">
    <property type="term" value="C:cytoplasm"/>
    <property type="evidence" value="ECO:0007669"/>
    <property type="project" value="TreeGrafter"/>
</dbReference>
<name>A0AAJ0FUL6_9HYPO</name>
<feature type="region of interest" description="Disordered" evidence="3">
    <location>
        <begin position="1"/>
        <end position="48"/>
    </location>
</feature>